<protein>
    <submittedName>
        <fullName evidence="1">Uncharacterized protein</fullName>
    </submittedName>
</protein>
<proteinExistence type="predicted"/>
<organism evidence="1 2">
    <name type="scientific">Vanrija humicola</name>
    <name type="common">Yeast</name>
    <name type="synonym">Cryptococcus humicola</name>
    <dbReference type="NCBI Taxonomy" id="5417"/>
    <lineage>
        <taxon>Eukaryota</taxon>
        <taxon>Fungi</taxon>
        <taxon>Dikarya</taxon>
        <taxon>Basidiomycota</taxon>
        <taxon>Agaricomycotina</taxon>
        <taxon>Tremellomycetes</taxon>
        <taxon>Trichosporonales</taxon>
        <taxon>Trichosporonaceae</taxon>
        <taxon>Vanrija</taxon>
    </lineage>
</organism>
<reference evidence="1 2" key="1">
    <citation type="journal article" date="2019" name="PLoS Genet.">
        <title>Convergent evolution of linked mating-type loci in basidiomycete fungi.</title>
        <authorList>
            <person name="Sun S."/>
            <person name="Coelho M.A."/>
            <person name="Heitman J."/>
            <person name="Nowrousian M."/>
        </authorList>
    </citation>
    <scope>NUCLEOTIDE SEQUENCE [LARGE SCALE GENOMIC DNA]</scope>
    <source>
        <strain evidence="1 2">CBS 4282</strain>
    </source>
</reference>
<dbReference type="AlphaFoldDB" id="A0A7D8V005"/>
<name>A0A7D8V005_VANHU</name>
<dbReference type="Proteomes" id="UP000473826">
    <property type="component" value="Unassembled WGS sequence"/>
</dbReference>
<comment type="caution">
    <text evidence="1">The sequence shown here is derived from an EMBL/GenBank/DDBJ whole genome shotgun (WGS) entry which is preliminary data.</text>
</comment>
<evidence type="ECO:0000313" key="1">
    <source>
        <dbReference type="EMBL" id="TXT07518.1"/>
    </source>
</evidence>
<accession>A0A7D8V005</accession>
<keyword evidence="2" id="KW-1185">Reference proteome</keyword>
<sequence>MMAFSDMRSTWVDDEPAGARAALRHGFPAFNPQHMPLDYWHLIPSDYLWALNRAWDASGKDQASAHVCFDEFIEAAKGERQSVASALC</sequence>
<evidence type="ECO:0000313" key="2">
    <source>
        <dbReference type="Proteomes" id="UP000473826"/>
    </source>
</evidence>
<gene>
    <name evidence="1" type="ORF">VHUM_03238</name>
</gene>
<dbReference type="EMBL" id="QKWK01000008">
    <property type="protein sequence ID" value="TXT07518.1"/>
    <property type="molecule type" value="Genomic_DNA"/>
</dbReference>